<dbReference type="InterPro" id="IPR023000">
    <property type="entry name" value="Shikimate_kinase_CS"/>
</dbReference>
<evidence type="ECO:0000313" key="14">
    <source>
        <dbReference type="Proteomes" id="UP001190700"/>
    </source>
</evidence>
<dbReference type="Gene3D" id="3.40.50.300">
    <property type="entry name" value="P-loop containing nucleotide triphosphate hydrolases"/>
    <property type="match status" value="1"/>
</dbReference>
<dbReference type="Pfam" id="PF01202">
    <property type="entry name" value="SKI"/>
    <property type="match status" value="1"/>
</dbReference>
<dbReference type="InterPro" id="IPR027417">
    <property type="entry name" value="P-loop_NTPase"/>
</dbReference>
<protein>
    <recommendedName>
        <fullName evidence="4">shikimate kinase</fullName>
        <ecNumber evidence="4">2.7.1.71</ecNumber>
    </recommendedName>
</protein>
<dbReference type="InterPro" id="IPR000623">
    <property type="entry name" value="Shikimate_kinase/TSH1"/>
</dbReference>
<evidence type="ECO:0000256" key="2">
    <source>
        <dbReference type="ARBA" id="ARBA00004842"/>
    </source>
</evidence>
<gene>
    <name evidence="13" type="ORF">CYMTET_42616</name>
</gene>
<organism evidence="13 14">
    <name type="scientific">Cymbomonas tetramitiformis</name>
    <dbReference type="NCBI Taxonomy" id="36881"/>
    <lineage>
        <taxon>Eukaryota</taxon>
        <taxon>Viridiplantae</taxon>
        <taxon>Chlorophyta</taxon>
        <taxon>Pyramimonadophyceae</taxon>
        <taxon>Pyramimonadales</taxon>
        <taxon>Pyramimonadaceae</taxon>
        <taxon>Cymbomonas</taxon>
    </lineage>
</organism>
<keyword evidence="5" id="KW-0028">Amino-acid biosynthesis</keyword>
<dbReference type="PANTHER" id="PTHR21087:SF16">
    <property type="entry name" value="SHIKIMATE KINASE 1, CHLOROPLASTIC"/>
    <property type="match status" value="1"/>
</dbReference>
<feature type="compositionally biased region" description="Basic and acidic residues" evidence="12">
    <location>
        <begin position="233"/>
        <end position="245"/>
    </location>
</feature>
<dbReference type="CDD" id="cd00464">
    <property type="entry name" value="SK"/>
    <property type="match status" value="1"/>
</dbReference>
<evidence type="ECO:0000256" key="10">
    <source>
        <dbReference type="ARBA" id="ARBA00023141"/>
    </source>
</evidence>
<proteinExistence type="inferred from homology"/>
<dbReference type="Proteomes" id="UP001190700">
    <property type="component" value="Unassembled WGS sequence"/>
</dbReference>
<dbReference type="PANTHER" id="PTHR21087">
    <property type="entry name" value="SHIKIMATE KINASE"/>
    <property type="match status" value="1"/>
</dbReference>
<dbReference type="GO" id="GO:0008652">
    <property type="term" value="P:amino acid biosynthetic process"/>
    <property type="evidence" value="ECO:0007669"/>
    <property type="project" value="UniProtKB-KW"/>
</dbReference>
<dbReference type="GO" id="GO:0004765">
    <property type="term" value="F:shikimate kinase activity"/>
    <property type="evidence" value="ECO:0007669"/>
    <property type="project" value="UniProtKB-EC"/>
</dbReference>
<name>A0AAE0C3V0_9CHLO</name>
<comment type="caution">
    <text evidence="13">The sequence shown here is derived from an EMBL/GenBank/DDBJ whole genome shotgun (WGS) entry which is preliminary data.</text>
</comment>
<dbReference type="EC" id="2.7.1.71" evidence="4"/>
<dbReference type="InterPro" id="IPR031322">
    <property type="entry name" value="Shikimate/glucono_kinase"/>
</dbReference>
<evidence type="ECO:0000256" key="11">
    <source>
        <dbReference type="ARBA" id="ARBA00048567"/>
    </source>
</evidence>
<dbReference type="PROSITE" id="PS01128">
    <property type="entry name" value="SHIKIMATE_KINASE"/>
    <property type="match status" value="1"/>
</dbReference>
<accession>A0AAE0C3V0</accession>
<evidence type="ECO:0000256" key="4">
    <source>
        <dbReference type="ARBA" id="ARBA00012154"/>
    </source>
</evidence>
<dbReference type="GO" id="GO:0005524">
    <property type="term" value="F:ATP binding"/>
    <property type="evidence" value="ECO:0007669"/>
    <property type="project" value="UniProtKB-KW"/>
</dbReference>
<evidence type="ECO:0000256" key="12">
    <source>
        <dbReference type="SAM" id="MobiDB-lite"/>
    </source>
</evidence>
<keyword evidence="14" id="KW-1185">Reference proteome</keyword>
<evidence type="ECO:0000313" key="13">
    <source>
        <dbReference type="EMBL" id="KAK3247901.1"/>
    </source>
</evidence>
<evidence type="ECO:0000256" key="3">
    <source>
        <dbReference type="ARBA" id="ARBA00006997"/>
    </source>
</evidence>
<keyword evidence="8" id="KW-0418">Kinase</keyword>
<sequence>MTTIIANAGCQAPSCKVYVSGNLKAQRKTQAGRTAEKRLITAEVTSFSDLSADVVDRLEGSSIILVGMMGCGKSAVATAVGEAMQYAPLDSDTVIEQATGKKIPEIFAEDGEDAFRDVESQVLEELCSYKKCIIATGGGAVMKKTNWGHLRNGVVVWLDFPVEVLAARVNADGTEGRPVLEGDSGTAQQLTNLLEERRVMYEQADITVSFKDGDSDVAEVARVVLDALQERLEGDEQKQKLSTPKEDEDDGLDGLDLPTKSS</sequence>
<keyword evidence="7" id="KW-0547">Nucleotide-binding</keyword>
<keyword evidence="6" id="KW-0808">Transferase</keyword>
<feature type="region of interest" description="Disordered" evidence="12">
    <location>
        <begin position="233"/>
        <end position="262"/>
    </location>
</feature>
<evidence type="ECO:0000256" key="6">
    <source>
        <dbReference type="ARBA" id="ARBA00022679"/>
    </source>
</evidence>
<dbReference type="GO" id="GO:0005829">
    <property type="term" value="C:cytosol"/>
    <property type="evidence" value="ECO:0007669"/>
    <property type="project" value="TreeGrafter"/>
</dbReference>
<comment type="function">
    <text evidence="1">Catalyzes the specific phosphorylation of the 3-hydroxyl group of shikimic acid using ATP as a cosubstrate.</text>
</comment>
<evidence type="ECO:0000256" key="1">
    <source>
        <dbReference type="ARBA" id="ARBA00002641"/>
    </source>
</evidence>
<evidence type="ECO:0000256" key="8">
    <source>
        <dbReference type="ARBA" id="ARBA00022777"/>
    </source>
</evidence>
<comment type="catalytic activity">
    <reaction evidence="11">
        <text>shikimate + ATP = 3-phosphoshikimate + ADP + H(+)</text>
        <dbReference type="Rhea" id="RHEA:13121"/>
        <dbReference type="ChEBI" id="CHEBI:15378"/>
        <dbReference type="ChEBI" id="CHEBI:30616"/>
        <dbReference type="ChEBI" id="CHEBI:36208"/>
        <dbReference type="ChEBI" id="CHEBI:145989"/>
        <dbReference type="ChEBI" id="CHEBI:456216"/>
        <dbReference type="EC" id="2.7.1.71"/>
    </reaction>
</comment>
<evidence type="ECO:0000256" key="9">
    <source>
        <dbReference type="ARBA" id="ARBA00022840"/>
    </source>
</evidence>
<dbReference type="EMBL" id="LGRX02028563">
    <property type="protein sequence ID" value="KAK3247901.1"/>
    <property type="molecule type" value="Genomic_DNA"/>
</dbReference>
<dbReference type="AlphaFoldDB" id="A0AAE0C3V0"/>
<keyword evidence="9" id="KW-0067">ATP-binding</keyword>
<dbReference type="PRINTS" id="PR01100">
    <property type="entry name" value="SHIKIMTKNASE"/>
</dbReference>
<comment type="similarity">
    <text evidence="3">Belongs to the shikimate kinase family.</text>
</comment>
<keyword evidence="10" id="KW-0057">Aromatic amino acid biosynthesis</keyword>
<dbReference type="GO" id="GO:0009073">
    <property type="term" value="P:aromatic amino acid family biosynthetic process"/>
    <property type="evidence" value="ECO:0007669"/>
    <property type="project" value="UniProtKB-KW"/>
</dbReference>
<dbReference type="HAMAP" id="MF_00109">
    <property type="entry name" value="Shikimate_kinase"/>
    <property type="match status" value="1"/>
</dbReference>
<dbReference type="SUPFAM" id="SSF52540">
    <property type="entry name" value="P-loop containing nucleoside triphosphate hydrolases"/>
    <property type="match status" value="1"/>
</dbReference>
<evidence type="ECO:0000256" key="7">
    <source>
        <dbReference type="ARBA" id="ARBA00022741"/>
    </source>
</evidence>
<evidence type="ECO:0000256" key="5">
    <source>
        <dbReference type="ARBA" id="ARBA00022605"/>
    </source>
</evidence>
<reference evidence="13 14" key="1">
    <citation type="journal article" date="2015" name="Genome Biol. Evol.">
        <title>Comparative Genomics of a Bacterivorous Green Alga Reveals Evolutionary Causalities and Consequences of Phago-Mixotrophic Mode of Nutrition.</title>
        <authorList>
            <person name="Burns J.A."/>
            <person name="Paasch A."/>
            <person name="Narechania A."/>
            <person name="Kim E."/>
        </authorList>
    </citation>
    <scope>NUCLEOTIDE SEQUENCE [LARGE SCALE GENOMIC DNA]</scope>
    <source>
        <strain evidence="13 14">PLY_AMNH</strain>
    </source>
</reference>
<comment type="pathway">
    <text evidence="2">Metabolic intermediate biosynthesis; chorismate biosynthesis; chorismate from D-erythrose 4-phosphate and phosphoenolpyruvate: step 5/7.</text>
</comment>